<dbReference type="Proteomes" id="UP000694722">
    <property type="component" value="Unplaced"/>
</dbReference>
<organism evidence="1 2">
    <name type="scientific">Sus scrofa</name>
    <name type="common">Pig</name>
    <dbReference type="NCBI Taxonomy" id="9823"/>
    <lineage>
        <taxon>Eukaryota</taxon>
        <taxon>Metazoa</taxon>
        <taxon>Chordata</taxon>
        <taxon>Craniata</taxon>
        <taxon>Vertebrata</taxon>
        <taxon>Euteleostomi</taxon>
        <taxon>Mammalia</taxon>
        <taxon>Eutheria</taxon>
        <taxon>Laurasiatheria</taxon>
        <taxon>Artiodactyla</taxon>
        <taxon>Suina</taxon>
        <taxon>Suidae</taxon>
        <taxon>Sus</taxon>
    </lineage>
</organism>
<reference evidence="1" key="1">
    <citation type="submission" date="2025-08" db="UniProtKB">
        <authorList>
            <consortium name="Ensembl"/>
        </authorList>
    </citation>
    <scope>IDENTIFICATION</scope>
</reference>
<dbReference type="Ensembl" id="ENSSSCT00040016342.1">
    <property type="protein sequence ID" value="ENSSSCP00040006549.1"/>
    <property type="gene ID" value="ENSSSCG00040012405.1"/>
</dbReference>
<name>A0A8D1DG40_PIG</name>
<dbReference type="InterPro" id="IPR033614">
    <property type="entry name" value="RASSF1-6"/>
</dbReference>
<dbReference type="AlphaFoldDB" id="A0A8D1DG40"/>
<sequence>MERVKEILVPLTPCELLPQLWFLESRELALTALQALFLASSVRCELSPFLVGTQIWAHIVCGSGQMDKCRCSQSPGSSAAPARSAPSGRQCTQTLRMLASWPLWPYPEPPPRSCTDLRVYSSLWVHDQRESQQHHDDLAGAHIAAEQVPKRTKLKDSEYPLISRILHGPCEKIARIFLMEADLGEEVPHDVSGG</sequence>
<dbReference type="PANTHER" id="PTHR22738:SF4">
    <property type="entry name" value="RAS ASSOCIATION DOMAIN-CONTAINING PROTEIN 4"/>
    <property type="match status" value="1"/>
</dbReference>
<dbReference type="PANTHER" id="PTHR22738">
    <property type="entry name" value="RASSF"/>
    <property type="match status" value="1"/>
</dbReference>
<evidence type="ECO:0000313" key="2">
    <source>
        <dbReference type="Proteomes" id="UP000694722"/>
    </source>
</evidence>
<evidence type="ECO:0000313" key="1">
    <source>
        <dbReference type="Ensembl" id="ENSSSCP00040006549.1"/>
    </source>
</evidence>
<accession>A0A8D1DG40</accession>
<proteinExistence type="predicted"/>
<protein>
    <submittedName>
        <fullName evidence="1">Uncharacterized protein</fullName>
    </submittedName>
</protein>